<feature type="region of interest" description="Disordered" evidence="1">
    <location>
        <begin position="1"/>
        <end position="51"/>
    </location>
</feature>
<name>A0A843W1K0_COLES</name>
<dbReference type="AlphaFoldDB" id="A0A843W1K0"/>
<keyword evidence="3" id="KW-1185">Reference proteome</keyword>
<feature type="compositionally biased region" description="Polar residues" evidence="1">
    <location>
        <begin position="1"/>
        <end position="18"/>
    </location>
</feature>
<feature type="compositionally biased region" description="Acidic residues" evidence="1">
    <location>
        <begin position="32"/>
        <end position="51"/>
    </location>
</feature>
<proteinExistence type="predicted"/>
<gene>
    <name evidence="2" type="ORF">Taro_032308</name>
</gene>
<evidence type="ECO:0000313" key="3">
    <source>
        <dbReference type="Proteomes" id="UP000652761"/>
    </source>
</evidence>
<accession>A0A843W1K0</accession>
<evidence type="ECO:0000313" key="2">
    <source>
        <dbReference type="EMBL" id="MQL99580.1"/>
    </source>
</evidence>
<organism evidence="2 3">
    <name type="scientific">Colocasia esculenta</name>
    <name type="common">Wild taro</name>
    <name type="synonym">Arum esculentum</name>
    <dbReference type="NCBI Taxonomy" id="4460"/>
    <lineage>
        <taxon>Eukaryota</taxon>
        <taxon>Viridiplantae</taxon>
        <taxon>Streptophyta</taxon>
        <taxon>Embryophyta</taxon>
        <taxon>Tracheophyta</taxon>
        <taxon>Spermatophyta</taxon>
        <taxon>Magnoliopsida</taxon>
        <taxon>Liliopsida</taxon>
        <taxon>Araceae</taxon>
        <taxon>Aroideae</taxon>
        <taxon>Colocasieae</taxon>
        <taxon>Colocasia</taxon>
    </lineage>
</organism>
<dbReference type="Proteomes" id="UP000652761">
    <property type="component" value="Unassembled WGS sequence"/>
</dbReference>
<protein>
    <submittedName>
        <fullName evidence="2">Uncharacterized protein</fullName>
    </submittedName>
</protein>
<reference evidence="2" key="1">
    <citation type="submission" date="2017-07" db="EMBL/GenBank/DDBJ databases">
        <title>Taro Niue Genome Assembly and Annotation.</title>
        <authorList>
            <person name="Atibalentja N."/>
            <person name="Keating K."/>
            <person name="Fields C.J."/>
        </authorList>
    </citation>
    <scope>NUCLEOTIDE SEQUENCE</scope>
    <source>
        <strain evidence="2">Niue_2</strain>
        <tissue evidence="2">Leaf</tissue>
    </source>
</reference>
<sequence>MPITDPSHTFHSASSSGHHVTEEHVIEKDEKDEIDSQDDIDDNENMDEGDDEPLFDIAMIILYYTHRRGIDHSWFTLARKQKFLNVGSIIGAWVVGQLTPAL</sequence>
<dbReference type="EMBL" id="NMUH01002374">
    <property type="protein sequence ID" value="MQL99580.1"/>
    <property type="molecule type" value="Genomic_DNA"/>
</dbReference>
<feature type="compositionally biased region" description="Basic and acidic residues" evidence="1">
    <location>
        <begin position="19"/>
        <end position="31"/>
    </location>
</feature>
<evidence type="ECO:0000256" key="1">
    <source>
        <dbReference type="SAM" id="MobiDB-lite"/>
    </source>
</evidence>
<comment type="caution">
    <text evidence="2">The sequence shown here is derived from an EMBL/GenBank/DDBJ whole genome shotgun (WGS) entry which is preliminary data.</text>
</comment>